<comment type="function">
    <text evidence="9">Core subunit of the mitochondrial membrane respiratory chain NADH dehydrogenase (Complex I) which catalyzes electron transfer from NADH through the respiratory chain, using ubiquinone as an electron acceptor. Essential for the catalytic activity of complex I.</text>
</comment>
<organism evidence="10">
    <name type="scientific">Ruizia karukerae</name>
    <dbReference type="NCBI Taxonomy" id="2201929"/>
    <lineage>
        <taxon>Eukaryota</taxon>
        <taxon>Metazoa</taxon>
        <taxon>Ecdysozoa</taxon>
        <taxon>Nematoda</taxon>
        <taxon>Chromadorea</taxon>
        <taxon>Rhabditida</taxon>
        <taxon>Spirurina</taxon>
        <taxon>Rhigonematomorpha</taxon>
        <taxon>Rhigonematoidea</taxon>
        <taxon>Rhigonematidae</taxon>
        <taxon>Ruizia</taxon>
    </lineage>
</organism>
<protein>
    <recommendedName>
        <fullName evidence="3 9">NADH-ubiquinone oxidoreductase chain 3</fullName>
        <ecNumber evidence="9">7.1.1.2</ecNumber>
    </recommendedName>
</protein>
<dbReference type="GO" id="GO:0008137">
    <property type="term" value="F:NADH dehydrogenase (ubiquinone) activity"/>
    <property type="evidence" value="ECO:0007669"/>
    <property type="project" value="UniProtKB-UniRule"/>
</dbReference>
<dbReference type="PANTHER" id="PTHR11058">
    <property type="entry name" value="NADH-UBIQUINONE OXIDOREDUCTASE CHAIN 3"/>
    <property type="match status" value="1"/>
</dbReference>
<keyword evidence="9" id="KW-0520">NAD</keyword>
<evidence type="ECO:0000256" key="5">
    <source>
        <dbReference type="ARBA" id="ARBA00022692"/>
    </source>
</evidence>
<reference evidence="10" key="1">
    <citation type="journal article" date="2018" name="Sci. Rep.">
        <title>The bipartite mitochondrial genome of Ruizia karukerae (Rhigonematomorpha, Nematoda).</title>
        <authorList>
            <person name="Kim T."/>
            <person name="Kern E."/>
            <person name="Park C."/>
            <person name="Nadler S.A."/>
            <person name="Bae Y.J."/>
            <person name="Park J.K."/>
        </authorList>
    </citation>
    <scope>NUCLEOTIDE SEQUENCE</scope>
    <source>
        <strain evidence="10">Chromosome I</strain>
    </source>
</reference>
<keyword evidence="9 10" id="KW-0496">Mitochondrion</keyword>
<dbReference type="Pfam" id="PF00507">
    <property type="entry name" value="Oxidored_q4"/>
    <property type="match status" value="1"/>
</dbReference>
<evidence type="ECO:0000256" key="6">
    <source>
        <dbReference type="ARBA" id="ARBA00022989"/>
    </source>
</evidence>
<keyword evidence="5 9" id="KW-0812">Transmembrane</keyword>
<feature type="transmembrane region" description="Helical" evidence="9">
    <location>
        <begin position="6"/>
        <end position="25"/>
    </location>
</feature>
<dbReference type="InterPro" id="IPR038430">
    <property type="entry name" value="NDAH_ubi_oxred_su3_sf"/>
</dbReference>
<dbReference type="GO" id="GO:0031966">
    <property type="term" value="C:mitochondrial membrane"/>
    <property type="evidence" value="ECO:0007669"/>
    <property type="project" value="UniProtKB-SubCell"/>
</dbReference>
<keyword evidence="6 9" id="KW-1133">Transmembrane helix</keyword>
<evidence type="ECO:0000256" key="7">
    <source>
        <dbReference type="ARBA" id="ARBA00023136"/>
    </source>
</evidence>
<comment type="catalytic activity">
    <reaction evidence="8 9">
        <text>a ubiquinone + NADH + 5 H(+)(in) = a ubiquinol + NAD(+) + 4 H(+)(out)</text>
        <dbReference type="Rhea" id="RHEA:29091"/>
        <dbReference type="Rhea" id="RHEA-COMP:9565"/>
        <dbReference type="Rhea" id="RHEA-COMP:9566"/>
        <dbReference type="ChEBI" id="CHEBI:15378"/>
        <dbReference type="ChEBI" id="CHEBI:16389"/>
        <dbReference type="ChEBI" id="CHEBI:17976"/>
        <dbReference type="ChEBI" id="CHEBI:57540"/>
        <dbReference type="ChEBI" id="CHEBI:57945"/>
        <dbReference type="EC" id="7.1.1.2"/>
    </reaction>
</comment>
<dbReference type="EC" id="7.1.1.2" evidence="9"/>
<evidence type="ECO:0000313" key="10">
    <source>
        <dbReference type="EMBL" id="AWL21397.1"/>
    </source>
</evidence>
<comment type="subcellular location">
    <subcellularLocation>
        <location evidence="1">Membrane</location>
    </subcellularLocation>
    <subcellularLocation>
        <location evidence="9">Mitochondrion membrane</location>
        <topology evidence="9">Multi-pass membrane protein</topology>
    </subcellularLocation>
</comment>
<dbReference type="GO" id="GO:0030964">
    <property type="term" value="C:NADH dehydrogenase complex"/>
    <property type="evidence" value="ECO:0007669"/>
    <property type="project" value="TreeGrafter"/>
</dbReference>
<sequence length="111" mass="13172">MYYLVLVFLWAMFFILLFYVGNFLLSNKWGLKNKNSSFESGFSSLGLMQNSFSIHFFVMMLMFVIFDLEVVLFLGMLISDLSSLLSMLMLMLFIVSGFYMEWWYGKLLWII</sequence>
<evidence type="ECO:0000256" key="4">
    <source>
        <dbReference type="ARBA" id="ARBA00022448"/>
    </source>
</evidence>
<keyword evidence="4 9" id="KW-0813">Transport</keyword>
<dbReference type="PANTHER" id="PTHR11058:SF9">
    <property type="entry name" value="NADH-UBIQUINONE OXIDOREDUCTASE CHAIN 3"/>
    <property type="match status" value="1"/>
</dbReference>
<feature type="transmembrane region" description="Helical" evidence="9">
    <location>
        <begin position="56"/>
        <end position="78"/>
    </location>
</feature>
<keyword evidence="7 9" id="KW-0472">Membrane</keyword>
<evidence type="ECO:0000256" key="3">
    <source>
        <dbReference type="ARBA" id="ARBA00021007"/>
    </source>
</evidence>
<feature type="transmembrane region" description="Helical" evidence="9">
    <location>
        <begin position="84"/>
        <end position="104"/>
    </location>
</feature>
<keyword evidence="9" id="KW-0679">Respiratory chain</keyword>
<dbReference type="AlphaFoldDB" id="A0A343YNA0"/>
<dbReference type="EMBL" id="MF509850">
    <property type="protein sequence ID" value="AWL21397.1"/>
    <property type="molecule type" value="Genomic_DNA"/>
</dbReference>
<evidence type="ECO:0000256" key="9">
    <source>
        <dbReference type="RuleBase" id="RU003640"/>
    </source>
</evidence>
<dbReference type="InterPro" id="IPR000440">
    <property type="entry name" value="NADH_UbQ/plastoQ_OxRdtase_su3"/>
</dbReference>
<gene>
    <name evidence="10" type="primary">NAD3</name>
</gene>
<evidence type="ECO:0000256" key="1">
    <source>
        <dbReference type="ARBA" id="ARBA00004370"/>
    </source>
</evidence>
<dbReference type="Gene3D" id="1.20.58.1610">
    <property type="entry name" value="NADH:ubiquinone/plastoquinone oxidoreductase, chain 3"/>
    <property type="match status" value="1"/>
</dbReference>
<keyword evidence="9" id="KW-0830">Ubiquinone</keyword>
<evidence type="ECO:0000256" key="2">
    <source>
        <dbReference type="ARBA" id="ARBA00008472"/>
    </source>
</evidence>
<keyword evidence="9" id="KW-0249">Electron transport</keyword>
<name>A0A343YNA0_9BILA</name>
<geneLocation type="mitochondrion" evidence="10"/>
<keyword evidence="9" id="KW-1278">Translocase</keyword>
<accession>A0A343YNA0</accession>
<evidence type="ECO:0000256" key="8">
    <source>
        <dbReference type="ARBA" id="ARBA00049551"/>
    </source>
</evidence>
<proteinExistence type="inferred from homology"/>
<comment type="similarity">
    <text evidence="2 9">Belongs to the complex I subunit 3 family.</text>
</comment>